<name>A0A2K1QX69_9PEZI</name>
<feature type="region of interest" description="Disordered" evidence="1">
    <location>
        <begin position="142"/>
        <end position="249"/>
    </location>
</feature>
<gene>
    <name evidence="2" type="ORF">CAC42_7499</name>
</gene>
<evidence type="ECO:0000256" key="1">
    <source>
        <dbReference type="SAM" id="MobiDB-lite"/>
    </source>
</evidence>
<dbReference type="Proteomes" id="UP000243797">
    <property type="component" value="Unassembled WGS sequence"/>
</dbReference>
<reference evidence="2 3" key="1">
    <citation type="submission" date="2017-06" db="EMBL/GenBank/DDBJ databases">
        <title>Draft genome sequence of a variant of Elsinoe murrayae.</title>
        <authorList>
            <person name="Cheng Q."/>
        </authorList>
    </citation>
    <scope>NUCLEOTIDE SEQUENCE [LARGE SCALE GENOMIC DNA]</scope>
    <source>
        <strain evidence="2 3">CQ-2017a</strain>
    </source>
</reference>
<evidence type="ECO:0000313" key="3">
    <source>
        <dbReference type="Proteomes" id="UP000243797"/>
    </source>
</evidence>
<feature type="compositionally biased region" description="Polar residues" evidence="1">
    <location>
        <begin position="197"/>
        <end position="208"/>
    </location>
</feature>
<accession>A0A2K1QX69</accession>
<protein>
    <submittedName>
        <fullName evidence="2">Uncharacterized protein</fullName>
    </submittedName>
</protein>
<feature type="region of interest" description="Disordered" evidence="1">
    <location>
        <begin position="1"/>
        <end position="26"/>
    </location>
</feature>
<comment type="caution">
    <text evidence="2">The sequence shown here is derived from an EMBL/GenBank/DDBJ whole genome shotgun (WGS) entry which is preliminary data.</text>
</comment>
<organism evidence="2 3">
    <name type="scientific">Sphaceloma murrayae</name>
    <dbReference type="NCBI Taxonomy" id="2082308"/>
    <lineage>
        <taxon>Eukaryota</taxon>
        <taxon>Fungi</taxon>
        <taxon>Dikarya</taxon>
        <taxon>Ascomycota</taxon>
        <taxon>Pezizomycotina</taxon>
        <taxon>Dothideomycetes</taxon>
        <taxon>Dothideomycetidae</taxon>
        <taxon>Myriangiales</taxon>
        <taxon>Elsinoaceae</taxon>
        <taxon>Sphaceloma</taxon>
    </lineage>
</organism>
<proteinExistence type="predicted"/>
<dbReference type="EMBL" id="NKHZ01000031">
    <property type="protein sequence ID" value="PNS19655.1"/>
    <property type="molecule type" value="Genomic_DNA"/>
</dbReference>
<sequence>MPSSRVPYDGPRHHFERGGLSQPSYRGVDLPISLLSSVRLSDVGSIRLYNRSPAPPRRRWTAEEPAIDFNLPVRPRPQSAPSDTTAHATLAPSPPSSERDSLKDIQPGCQQKTKMMVNVMKEKLRAFRDRLHDLIAEHFEQKRLAKKSSKPPQQSPSLAREVPAPNDAVRAGDPWDHPFMGQALGRGSRTKLRRHQSVNGRTALSPNTEDTRDHGGSDVCDSTEESDVQSDAHADDDDDSPPVLPRGRVRSVHVVNRRMQSLANVEDWEERNEAEAAGISPHSVLSDHVRAEQMMLMEFDRNEGRGRTSVRGWYWRHA</sequence>
<keyword evidence="3" id="KW-1185">Reference proteome</keyword>
<feature type="region of interest" description="Disordered" evidence="1">
    <location>
        <begin position="48"/>
        <end position="110"/>
    </location>
</feature>
<dbReference type="InParanoid" id="A0A2K1QX69"/>
<evidence type="ECO:0000313" key="2">
    <source>
        <dbReference type="EMBL" id="PNS19655.1"/>
    </source>
</evidence>
<dbReference type="AlphaFoldDB" id="A0A2K1QX69"/>
<feature type="compositionally biased region" description="Acidic residues" evidence="1">
    <location>
        <begin position="221"/>
        <end position="240"/>
    </location>
</feature>